<evidence type="ECO:0000256" key="2">
    <source>
        <dbReference type="ARBA" id="ARBA00022741"/>
    </source>
</evidence>
<dbReference type="InterPro" id="IPR017871">
    <property type="entry name" value="ABC_transporter-like_CS"/>
</dbReference>
<evidence type="ECO:0000313" key="7">
    <source>
        <dbReference type="Proteomes" id="UP000004263"/>
    </source>
</evidence>
<dbReference type="OrthoDB" id="9801477at2"/>
<dbReference type="STRING" id="207949.RED65_03695"/>
<proteinExistence type="inferred from homology"/>
<gene>
    <name evidence="6" type="ORF">RED65_03695</name>
</gene>
<feature type="domain" description="ABC transporter" evidence="5">
    <location>
        <begin position="4"/>
        <end position="225"/>
    </location>
</feature>
<dbReference type="GO" id="GO:0005524">
    <property type="term" value="F:ATP binding"/>
    <property type="evidence" value="ECO:0007669"/>
    <property type="project" value="UniProtKB-KW"/>
</dbReference>
<evidence type="ECO:0000256" key="1">
    <source>
        <dbReference type="ARBA" id="ARBA00022448"/>
    </source>
</evidence>
<organism evidence="6 7">
    <name type="scientific">Bermanella marisrubri</name>
    <dbReference type="NCBI Taxonomy" id="207949"/>
    <lineage>
        <taxon>Bacteria</taxon>
        <taxon>Pseudomonadati</taxon>
        <taxon>Pseudomonadota</taxon>
        <taxon>Gammaproteobacteria</taxon>
        <taxon>Oceanospirillales</taxon>
        <taxon>Oceanospirillaceae</taxon>
        <taxon>Bermanella</taxon>
    </lineage>
</organism>
<keyword evidence="3" id="KW-0067">ATP-binding</keyword>
<evidence type="ECO:0000256" key="4">
    <source>
        <dbReference type="ARBA" id="ARBA00038388"/>
    </source>
</evidence>
<accession>Q1N1D9</accession>
<dbReference type="RefSeq" id="WP_007019071.1">
    <property type="nucleotide sequence ID" value="NZ_CH724120.1"/>
</dbReference>
<dbReference type="GO" id="GO:1902495">
    <property type="term" value="C:transmembrane transporter complex"/>
    <property type="evidence" value="ECO:0007669"/>
    <property type="project" value="UniProtKB-ARBA"/>
</dbReference>
<dbReference type="Pfam" id="PF00005">
    <property type="entry name" value="ABC_tran"/>
    <property type="match status" value="1"/>
</dbReference>
<dbReference type="InterPro" id="IPR003593">
    <property type="entry name" value="AAA+_ATPase"/>
</dbReference>
<dbReference type="PROSITE" id="PS00211">
    <property type="entry name" value="ABC_TRANSPORTER_1"/>
    <property type="match status" value="1"/>
</dbReference>
<reference evidence="6 7" key="1">
    <citation type="submission" date="2006-03" db="EMBL/GenBank/DDBJ databases">
        <authorList>
            <person name="Pinhassi J."/>
            <person name="Pedros-Alio C."/>
            <person name="Ferriera S."/>
            <person name="Johnson J."/>
            <person name="Kravitz S."/>
            <person name="Halpern A."/>
            <person name="Remington K."/>
            <person name="Beeson K."/>
            <person name="Tran B."/>
            <person name="Rogers Y.-H."/>
            <person name="Friedman R."/>
            <person name="Venter J.C."/>
        </authorList>
    </citation>
    <scope>NUCLEOTIDE SEQUENCE [LARGE SCALE GENOMIC DNA]</scope>
    <source>
        <strain evidence="6 7">RED65</strain>
    </source>
</reference>
<evidence type="ECO:0000313" key="6">
    <source>
        <dbReference type="EMBL" id="EAT12111.1"/>
    </source>
</evidence>
<dbReference type="PANTHER" id="PTHR42798">
    <property type="entry name" value="LIPOPROTEIN-RELEASING SYSTEM ATP-BINDING PROTEIN LOLD"/>
    <property type="match status" value="1"/>
</dbReference>
<dbReference type="InterPro" id="IPR003439">
    <property type="entry name" value="ABC_transporter-like_ATP-bd"/>
</dbReference>
<dbReference type="CDD" id="cd03255">
    <property type="entry name" value="ABC_MJ0796_LolCDE_FtsE"/>
    <property type="match status" value="1"/>
</dbReference>
<keyword evidence="7" id="KW-1185">Reference proteome</keyword>
<comment type="caution">
    <text evidence="6">The sequence shown here is derived from an EMBL/GenBank/DDBJ whole genome shotgun (WGS) entry which is preliminary data.</text>
</comment>
<keyword evidence="2" id="KW-0547">Nucleotide-binding</keyword>
<keyword evidence="1" id="KW-0813">Transport</keyword>
<dbReference type="SUPFAM" id="SSF52540">
    <property type="entry name" value="P-loop containing nucleoside triphosphate hydrolases"/>
    <property type="match status" value="1"/>
</dbReference>
<name>Q1N1D9_9GAMM</name>
<evidence type="ECO:0000259" key="5">
    <source>
        <dbReference type="PROSITE" id="PS50893"/>
    </source>
</evidence>
<evidence type="ECO:0000256" key="3">
    <source>
        <dbReference type="ARBA" id="ARBA00022840"/>
    </source>
</evidence>
<dbReference type="SMART" id="SM00382">
    <property type="entry name" value="AAA"/>
    <property type="match status" value="1"/>
</dbReference>
<dbReference type="GO" id="GO:0016887">
    <property type="term" value="F:ATP hydrolysis activity"/>
    <property type="evidence" value="ECO:0007669"/>
    <property type="project" value="InterPro"/>
</dbReference>
<dbReference type="PROSITE" id="PS50893">
    <property type="entry name" value="ABC_TRANSPORTER_2"/>
    <property type="match status" value="1"/>
</dbReference>
<dbReference type="Proteomes" id="UP000004263">
    <property type="component" value="Unassembled WGS sequence"/>
</dbReference>
<dbReference type="FunFam" id="3.40.50.300:FF:000032">
    <property type="entry name" value="Export ABC transporter ATP-binding protein"/>
    <property type="match status" value="1"/>
</dbReference>
<dbReference type="AlphaFoldDB" id="Q1N1D9"/>
<dbReference type="GO" id="GO:0022857">
    <property type="term" value="F:transmembrane transporter activity"/>
    <property type="evidence" value="ECO:0007669"/>
    <property type="project" value="UniProtKB-ARBA"/>
</dbReference>
<dbReference type="EMBL" id="AAQH01000010">
    <property type="protein sequence ID" value="EAT12111.1"/>
    <property type="molecule type" value="Genomic_DNA"/>
</dbReference>
<protein>
    <submittedName>
        <fullName evidence="6">Predicted ABC-type transport system involved in lysophospholipase L1 biosynthesis, ATPase component</fullName>
    </submittedName>
</protein>
<dbReference type="HOGENOM" id="CLU_000604_1_22_6"/>
<sequence>MAIIDAQSVCKSLTLADTQLDILTGVDLKVEAGESLAIVGKSGSGKSTLLSLLAGLDSVSTGHIFLADQDLAGLDEDGRAAIRSDHVGFVFQNFQLLPHLSALDNVMLPLELKGHNHAEEKAREWLDKVGLADRLDHQPNQLSGGEQQRVAIARAFACEPDVLFADEPTGNLDEHTGEKIENLLFDLNSQLKTTLILVTHDEQLAKKCDRQVHLEDGKLAEMAKAS</sequence>
<dbReference type="InterPro" id="IPR027417">
    <property type="entry name" value="P-loop_NTPase"/>
</dbReference>
<dbReference type="PANTHER" id="PTHR42798:SF2">
    <property type="entry name" value="ABC TRANSPORTER ATP-BINDING PROTEIN MG467-RELATED"/>
    <property type="match status" value="1"/>
</dbReference>
<dbReference type="InterPro" id="IPR017911">
    <property type="entry name" value="MacB-like_ATP-bd"/>
</dbReference>
<dbReference type="Gene3D" id="3.40.50.300">
    <property type="entry name" value="P-loop containing nucleotide triphosphate hydrolases"/>
    <property type="match status" value="1"/>
</dbReference>
<comment type="similarity">
    <text evidence="4">Belongs to the ABC transporter superfamily. Macrolide exporter (TC 3.A.1.122) family.</text>
</comment>